<protein>
    <submittedName>
        <fullName evidence="2">U28-Sparatoxin-Hju1l_1</fullName>
    </submittedName>
</protein>
<organism evidence="2">
    <name type="scientific">Heteropoda jugulans</name>
    <dbReference type="NCBI Taxonomy" id="1358901"/>
    <lineage>
        <taxon>Eukaryota</taxon>
        <taxon>Metazoa</taxon>
        <taxon>Ecdysozoa</taxon>
        <taxon>Arthropoda</taxon>
        <taxon>Chelicerata</taxon>
        <taxon>Arachnida</taxon>
        <taxon>Araneae</taxon>
        <taxon>Araneomorphae</taxon>
        <taxon>Entelegynae</taxon>
        <taxon>Dionycha</taxon>
        <taxon>Sparassidae</taxon>
        <taxon>Heteropoda</taxon>
    </lineage>
</organism>
<sequence>MKITIVVMLLFVAFRSVTLAEKSIEDAALDLVEARADENCGMIFQSCDVIKCCEYLKCKHDDRLGRYCIWGQNLKPKFSFEGLTSMNDSTNCCCNREFNKNKIP</sequence>
<reference evidence="2" key="2">
    <citation type="submission" date="2019-05" db="EMBL/GenBank/DDBJ databases">
        <title>Unravelling the molecular evolution of spider venoms.</title>
        <authorList>
            <person name="Pineda S."/>
        </authorList>
    </citation>
    <scope>NUCLEOTIDE SEQUENCE</scope>
</reference>
<proteinExistence type="predicted"/>
<name>A0A4Q8K4F6_9ARAC</name>
<dbReference type="EMBL" id="HAHI01000099">
    <property type="protein sequence ID" value="SNX33626.1"/>
    <property type="molecule type" value="Transcribed_RNA"/>
</dbReference>
<accession>A0A4Q8K4F6</accession>
<feature type="signal peptide" evidence="1">
    <location>
        <begin position="1"/>
        <end position="20"/>
    </location>
</feature>
<dbReference type="AlphaFoldDB" id="A0A4Q8K4F6"/>
<evidence type="ECO:0000256" key="1">
    <source>
        <dbReference type="SAM" id="SignalP"/>
    </source>
</evidence>
<evidence type="ECO:0000313" key="2">
    <source>
        <dbReference type="EMBL" id="SNX33626.1"/>
    </source>
</evidence>
<feature type="chain" id="PRO_5020896274" evidence="1">
    <location>
        <begin position="21"/>
        <end position="104"/>
    </location>
</feature>
<keyword evidence="1" id="KW-0732">Signal</keyword>
<reference evidence="2" key="1">
    <citation type="submission" date="2017-05" db="EMBL/GenBank/DDBJ databases">
        <authorList>
            <person name="QRISCLOUD D."/>
        </authorList>
    </citation>
    <scope>NUCLEOTIDE SEQUENCE</scope>
</reference>